<dbReference type="InterPro" id="IPR032465">
    <property type="entry name" value="ACMSD"/>
</dbReference>
<evidence type="ECO:0000256" key="1">
    <source>
        <dbReference type="ARBA" id="ARBA00023239"/>
    </source>
</evidence>
<evidence type="ECO:0000259" key="2">
    <source>
        <dbReference type="Pfam" id="PF04909"/>
    </source>
</evidence>
<dbReference type="EMBL" id="JBIAQY010000028">
    <property type="protein sequence ID" value="MFF3574550.1"/>
    <property type="molecule type" value="Genomic_DNA"/>
</dbReference>
<proteinExistence type="predicted"/>
<evidence type="ECO:0000313" key="4">
    <source>
        <dbReference type="Proteomes" id="UP001601992"/>
    </source>
</evidence>
<reference evidence="3 4" key="1">
    <citation type="submission" date="2024-10" db="EMBL/GenBank/DDBJ databases">
        <title>The Natural Products Discovery Center: Release of the First 8490 Sequenced Strains for Exploring Actinobacteria Biosynthetic Diversity.</title>
        <authorList>
            <person name="Kalkreuter E."/>
            <person name="Kautsar S.A."/>
            <person name="Yang D."/>
            <person name="Bader C.D."/>
            <person name="Teijaro C.N."/>
            <person name="Fluegel L."/>
            <person name="Davis C.M."/>
            <person name="Simpson J.R."/>
            <person name="Lauterbach L."/>
            <person name="Steele A.D."/>
            <person name="Gui C."/>
            <person name="Meng S."/>
            <person name="Li G."/>
            <person name="Viehrig K."/>
            <person name="Ye F."/>
            <person name="Su P."/>
            <person name="Kiefer A.F."/>
            <person name="Nichols A."/>
            <person name="Cepeda A.J."/>
            <person name="Yan W."/>
            <person name="Fan B."/>
            <person name="Jiang Y."/>
            <person name="Adhikari A."/>
            <person name="Zheng C.-J."/>
            <person name="Schuster L."/>
            <person name="Cowan T.M."/>
            <person name="Smanski M.J."/>
            <person name="Chevrette M.G."/>
            <person name="De Carvalho L.P.S."/>
            <person name="Shen B."/>
        </authorList>
    </citation>
    <scope>NUCLEOTIDE SEQUENCE [LARGE SCALE GENOMIC DNA]</scope>
    <source>
        <strain evidence="3 4">NPDC002593</strain>
    </source>
</reference>
<dbReference type="Proteomes" id="UP001601992">
    <property type="component" value="Unassembled WGS sequence"/>
</dbReference>
<protein>
    <submittedName>
        <fullName evidence="3">Amidohydrolase family protein</fullName>
    </submittedName>
</protein>
<name>A0ABW6SGM9_9NOCA</name>
<evidence type="ECO:0000313" key="3">
    <source>
        <dbReference type="EMBL" id="MFF3574550.1"/>
    </source>
</evidence>
<comment type="caution">
    <text evidence="3">The sequence shown here is derived from an EMBL/GenBank/DDBJ whole genome shotgun (WGS) entry which is preliminary data.</text>
</comment>
<gene>
    <name evidence="3" type="ORF">ACFYXQ_43060</name>
</gene>
<dbReference type="Gene3D" id="3.20.20.140">
    <property type="entry name" value="Metal-dependent hydrolases"/>
    <property type="match status" value="1"/>
</dbReference>
<dbReference type="RefSeq" id="WP_387406893.1">
    <property type="nucleotide sequence ID" value="NZ_JBIAQY010000028.1"/>
</dbReference>
<dbReference type="InterPro" id="IPR032466">
    <property type="entry name" value="Metal_Hydrolase"/>
</dbReference>
<keyword evidence="4" id="KW-1185">Reference proteome</keyword>
<organism evidence="3 4">
    <name type="scientific">Nocardia jiangxiensis</name>
    <dbReference type="NCBI Taxonomy" id="282685"/>
    <lineage>
        <taxon>Bacteria</taxon>
        <taxon>Bacillati</taxon>
        <taxon>Actinomycetota</taxon>
        <taxon>Actinomycetes</taxon>
        <taxon>Mycobacteriales</taxon>
        <taxon>Nocardiaceae</taxon>
        <taxon>Nocardia</taxon>
    </lineage>
</organism>
<dbReference type="PANTHER" id="PTHR21240:SF28">
    <property type="entry name" value="ISO-OROTATE DECARBOXYLASE (EUROFUNG)"/>
    <property type="match status" value="1"/>
</dbReference>
<dbReference type="PANTHER" id="PTHR21240">
    <property type="entry name" value="2-AMINO-3-CARBOXYLMUCONATE-6-SEMIALDEHYDE DECARBOXYLASE"/>
    <property type="match status" value="1"/>
</dbReference>
<dbReference type="Pfam" id="PF04909">
    <property type="entry name" value="Amidohydro_2"/>
    <property type="match status" value="1"/>
</dbReference>
<accession>A0ABW6SGM9</accession>
<sequence>MSKQTSGAGRPDSGVPFTIVSADSHVGLPAEEYRPYVDSKYRDEFDAYIEDNLVFQSLFHKLGYPFSPEVLQVIDKRGAITSGGVAGFFDAHRRLGIQADEGVVAEILHPGGPIAVIPWANPGTRRVSDELRAAGTTAYNRFLADFCSVDRKRFLGVAQTYPWPDVQAAANTVKWAAEQGMVAIYPPRFAGAENDLPPVYDRFWDPLWAACCEHGLKVHLHAGSGKPQGFMLERIRGALARAGDGPDALAQIFESIFDERRPLWQMMWAGVFDRFPELQVVFAEIRSYWIPPTLDALTRRNQEEGGVLKRSPWEYWQRNCAVTPTFMRVSDLDVREKIGLSKTMFGTDYPHAESTWPNTQDFLRLVLNDVPEVDARAILGDNAINFYGLDRGYLNSLASQYGPKPEEIIGQAQLVDSGIVQHLDHRNGLNKKVTYEDEKTATALDVDIETASAQR</sequence>
<dbReference type="InterPro" id="IPR006680">
    <property type="entry name" value="Amidohydro-rel"/>
</dbReference>
<dbReference type="SUPFAM" id="SSF51556">
    <property type="entry name" value="Metallo-dependent hydrolases"/>
    <property type="match status" value="1"/>
</dbReference>
<feature type="domain" description="Amidohydrolase-related" evidence="2">
    <location>
        <begin position="130"/>
        <end position="389"/>
    </location>
</feature>
<keyword evidence="1" id="KW-0456">Lyase</keyword>